<dbReference type="AlphaFoldDB" id="A0A0R2DUR7"/>
<accession>A0A0R2DUR7</accession>
<dbReference type="Gene3D" id="1.10.1760.20">
    <property type="match status" value="1"/>
</dbReference>
<keyword evidence="1" id="KW-0812">Transmembrane</keyword>
<protein>
    <submittedName>
        <fullName evidence="2">Integral membrane protein</fullName>
    </submittedName>
</protein>
<evidence type="ECO:0000256" key="1">
    <source>
        <dbReference type="SAM" id="Phobius"/>
    </source>
</evidence>
<dbReference type="STRING" id="1423744.FC86_GL000315"/>
<evidence type="ECO:0000313" key="3">
    <source>
        <dbReference type="Proteomes" id="UP000051378"/>
    </source>
</evidence>
<dbReference type="EMBL" id="AYZL01000016">
    <property type="protein sequence ID" value="KRN04218.1"/>
    <property type="molecule type" value="Genomic_DNA"/>
</dbReference>
<dbReference type="NCBIfam" id="TIGR04518">
    <property type="entry name" value="ECF_S_folT_fam"/>
    <property type="match status" value="1"/>
</dbReference>
<feature type="transmembrane region" description="Helical" evidence="1">
    <location>
        <begin position="61"/>
        <end position="81"/>
    </location>
</feature>
<keyword evidence="1" id="KW-0472">Membrane</keyword>
<dbReference type="Proteomes" id="UP000051378">
    <property type="component" value="Unassembled WGS sequence"/>
</dbReference>
<feature type="transmembrane region" description="Helical" evidence="1">
    <location>
        <begin position="137"/>
        <end position="155"/>
    </location>
</feature>
<keyword evidence="3" id="KW-1185">Reference proteome</keyword>
<proteinExistence type="predicted"/>
<evidence type="ECO:0000313" key="2">
    <source>
        <dbReference type="EMBL" id="KRN04218.1"/>
    </source>
</evidence>
<comment type="caution">
    <text evidence="2">The sequence shown here is derived from an EMBL/GenBank/DDBJ whole genome shotgun (WGS) entry which is preliminary data.</text>
</comment>
<keyword evidence="1" id="KW-1133">Transmembrane helix</keyword>
<feature type="transmembrane region" description="Helical" evidence="1">
    <location>
        <begin position="93"/>
        <end position="117"/>
    </location>
</feature>
<organism evidence="2 3">
    <name type="scientific">Holzapfeliella floricola DSM 23037 = JCM 16512</name>
    <dbReference type="NCBI Taxonomy" id="1423744"/>
    <lineage>
        <taxon>Bacteria</taxon>
        <taxon>Bacillati</taxon>
        <taxon>Bacillota</taxon>
        <taxon>Bacilli</taxon>
        <taxon>Lactobacillales</taxon>
        <taxon>Lactobacillaceae</taxon>
        <taxon>Holzapfeliella</taxon>
    </lineage>
</organism>
<dbReference type="PATRIC" id="fig|1423744.4.peg.322"/>
<name>A0A0R2DUR7_9LACO</name>
<dbReference type="InterPro" id="IPR030949">
    <property type="entry name" value="ECF_S_folate_fam"/>
</dbReference>
<sequence length="166" mass="18096">MIAISIILQTIKVGDPAVVQVGLGFLGTALMGRFFGVLWAGIGAGLADVLNSIIIGVPGGFYPGFTISAIAGGIIYGTFLYNQNFAGDWKKVWRIVVSVLLITIIVNTGLNTLWMTLKSGADFNHLLIQRLPKQVTVPWVQMIILYLTMVALDRVKIESILNRYSK</sequence>
<gene>
    <name evidence="2" type="ORF">FC86_GL000315</name>
</gene>
<reference evidence="2 3" key="1">
    <citation type="journal article" date="2015" name="Genome Announc.">
        <title>Expanding the biotechnology potential of lactobacilli through comparative genomics of 213 strains and associated genera.</title>
        <authorList>
            <person name="Sun Z."/>
            <person name="Harris H.M."/>
            <person name="McCann A."/>
            <person name="Guo C."/>
            <person name="Argimon S."/>
            <person name="Zhang W."/>
            <person name="Yang X."/>
            <person name="Jeffery I.B."/>
            <person name="Cooney J.C."/>
            <person name="Kagawa T.F."/>
            <person name="Liu W."/>
            <person name="Song Y."/>
            <person name="Salvetti E."/>
            <person name="Wrobel A."/>
            <person name="Rasinkangas P."/>
            <person name="Parkhill J."/>
            <person name="Rea M.C."/>
            <person name="O'Sullivan O."/>
            <person name="Ritari J."/>
            <person name="Douillard F.P."/>
            <person name="Paul Ross R."/>
            <person name="Yang R."/>
            <person name="Briner A.E."/>
            <person name="Felis G.E."/>
            <person name="de Vos W.M."/>
            <person name="Barrangou R."/>
            <person name="Klaenhammer T.R."/>
            <person name="Caufield P.W."/>
            <person name="Cui Y."/>
            <person name="Zhang H."/>
            <person name="O'Toole P.W."/>
        </authorList>
    </citation>
    <scope>NUCLEOTIDE SEQUENCE [LARGE SCALE GENOMIC DNA]</scope>
    <source>
        <strain evidence="2 3">DSM 23037</strain>
    </source>
</reference>